<accession>A0A2R5FCB6</accession>
<evidence type="ECO:0000256" key="10">
    <source>
        <dbReference type="ARBA" id="ARBA00022989"/>
    </source>
</evidence>
<comment type="subcellular location">
    <subcellularLocation>
        <location evidence="2">Cell membrane</location>
        <topology evidence="2">Multi-pass membrane protein</topology>
    </subcellularLocation>
</comment>
<feature type="transmembrane region" description="Helical" evidence="13">
    <location>
        <begin position="152"/>
        <end position="178"/>
    </location>
</feature>
<dbReference type="InterPro" id="IPR016174">
    <property type="entry name" value="Di-haem_cyt_TM"/>
</dbReference>
<dbReference type="FunFam" id="1.20.950.20:FF:000002">
    <property type="entry name" value="Formate dehydrogenase cytochrome b556 subunit"/>
    <property type="match status" value="1"/>
</dbReference>
<keyword evidence="5" id="KW-1003">Cell membrane</keyword>
<dbReference type="GO" id="GO:0009061">
    <property type="term" value="P:anaerobic respiration"/>
    <property type="evidence" value="ECO:0007669"/>
    <property type="project" value="TreeGrafter"/>
</dbReference>
<gene>
    <name evidence="15" type="primary">fdoI</name>
    <name evidence="15" type="ORF">NMK_3460</name>
</gene>
<comment type="cofactor">
    <cofactor evidence="1">
        <name>heme</name>
        <dbReference type="ChEBI" id="CHEBI:30413"/>
    </cofactor>
</comment>
<dbReference type="PANTHER" id="PTHR30074">
    <property type="entry name" value="FORMATE DEHYDROGENASE, NITRATE-INDUCIBLE, CYTOCHROME B556 FDN SUBUNIT"/>
    <property type="match status" value="1"/>
</dbReference>
<keyword evidence="10 13" id="KW-1133">Transmembrane helix</keyword>
<dbReference type="GO" id="GO:0009326">
    <property type="term" value="C:formate dehydrogenase complex"/>
    <property type="evidence" value="ECO:0007669"/>
    <property type="project" value="InterPro"/>
</dbReference>
<dbReference type="GO" id="GO:0009055">
    <property type="term" value="F:electron transfer activity"/>
    <property type="evidence" value="ECO:0007669"/>
    <property type="project" value="InterPro"/>
</dbReference>
<evidence type="ECO:0000313" key="15">
    <source>
        <dbReference type="EMBL" id="GBG15846.1"/>
    </source>
</evidence>
<keyword evidence="7 13" id="KW-0812">Transmembrane</keyword>
<feature type="transmembrane region" description="Helical" evidence="13">
    <location>
        <begin position="21"/>
        <end position="45"/>
    </location>
</feature>
<evidence type="ECO:0000256" key="4">
    <source>
        <dbReference type="ARBA" id="ARBA00022448"/>
    </source>
</evidence>
<keyword evidence="8" id="KW-0479">Metal-binding</keyword>
<dbReference type="Pfam" id="PF01292">
    <property type="entry name" value="Ni_hydr_CYTB"/>
    <property type="match status" value="1"/>
</dbReference>
<dbReference type="NCBIfam" id="TIGR01583">
    <property type="entry name" value="formate-DH-gamm"/>
    <property type="match status" value="1"/>
</dbReference>
<dbReference type="Gene3D" id="1.20.950.20">
    <property type="entry name" value="Transmembrane di-heme cytochromes, Chain C"/>
    <property type="match status" value="1"/>
</dbReference>
<dbReference type="InterPro" id="IPR011577">
    <property type="entry name" value="Cyt_b561_bac/Ni-Hgenase"/>
</dbReference>
<comment type="similarity">
    <text evidence="3">Belongs to the formate dehydrogenase gamma subunit family.</text>
</comment>
<dbReference type="GO" id="GO:0008863">
    <property type="term" value="F:formate dehydrogenase (NAD+) activity"/>
    <property type="evidence" value="ECO:0007669"/>
    <property type="project" value="InterPro"/>
</dbReference>
<dbReference type="InterPro" id="IPR006471">
    <property type="entry name" value="Formate_DH_gsu"/>
</dbReference>
<dbReference type="InterPro" id="IPR051817">
    <property type="entry name" value="FDH_cytochrome_b556_subunit"/>
</dbReference>
<dbReference type="GO" id="GO:0036397">
    <property type="term" value="F:formate dehydrogenase (quinone) activity"/>
    <property type="evidence" value="ECO:0007669"/>
    <property type="project" value="TreeGrafter"/>
</dbReference>
<dbReference type="OrthoDB" id="9790598at2"/>
<feature type="transmembrane region" description="Helical" evidence="13">
    <location>
        <begin position="117"/>
        <end position="140"/>
    </location>
</feature>
<keyword evidence="4" id="KW-0813">Transport</keyword>
<evidence type="ECO:0000256" key="5">
    <source>
        <dbReference type="ARBA" id="ARBA00022475"/>
    </source>
</evidence>
<dbReference type="GO" id="GO:0005886">
    <property type="term" value="C:plasma membrane"/>
    <property type="evidence" value="ECO:0007669"/>
    <property type="project" value="UniProtKB-SubCell"/>
</dbReference>
<evidence type="ECO:0000256" key="12">
    <source>
        <dbReference type="ARBA" id="ARBA00023136"/>
    </source>
</evidence>
<evidence type="ECO:0000259" key="14">
    <source>
        <dbReference type="Pfam" id="PF01292"/>
    </source>
</evidence>
<organism evidence="15 16">
    <name type="scientific">Novimethylophilus kurashikiensis</name>
    <dbReference type="NCBI Taxonomy" id="1825523"/>
    <lineage>
        <taxon>Bacteria</taxon>
        <taxon>Pseudomonadati</taxon>
        <taxon>Pseudomonadota</taxon>
        <taxon>Betaproteobacteria</taxon>
        <taxon>Nitrosomonadales</taxon>
        <taxon>Methylophilaceae</taxon>
        <taxon>Novimethylophilus</taxon>
    </lineage>
</organism>
<evidence type="ECO:0000256" key="9">
    <source>
        <dbReference type="ARBA" id="ARBA00022982"/>
    </source>
</evidence>
<name>A0A2R5FCB6_9PROT</name>
<evidence type="ECO:0000256" key="11">
    <source>
        <dbReference type="ARBA" id="ARBA00023004"/>
    </source>
</evidence>
<evidence type="ECO:0000256" key="2">
    <source>
        <dbReference type="ARBA" id="ARBA00004651"/>
    </source>
</evidence>
<keyword evidence="16" id="KW-1185">Reference proteome</keyword>
<protein>
    <submittedName>
        <fullName evidence="15">Formate dehydrogenase subunit gamma</fullName>
    </submittedName>
</protein>
<proteinExistence type="inferred from homology"/>
<keyword evidence="6" id="KW-0349">Heme</keyword>
<keyword evidence="9" id="KW-0249">Electron transport</keyword>
<feature type="domain" description="Cytochrome b561 bacterial/Ni-hydrogenase" evidence="14">
    <location>
        <begin position="11"/>
        <end position="188"/>
    </location>
</feature>
<dbReference type="GO" id="GO:0015944">
    <property type="term" value="P:formate oxidation"/>
    <property type="evidence" value="ECO:0007669"/>
    <property type="project" value="UniProtKB-ARBA"/>
</dbReference>
<dbReference type="AlphaFoldDB" id="A0A2R5FCB6"/>
<sequence>MSAHSDKYIQRYNAVERLNHWMTAITFILLMLSGFALFHPALFWLTNLFGGGTWTRILHPYIGVVMFVSFSSLALRFWHHNILSKNDIQWLKQMQDVVQNHEHKLPEVDRYNAGQKLLFWTMVTTIPLLLLTGIVIWQPWFTPFFPRNLDRFAVLLHAFCAFVMGTGIIVHIYAAIWVKGTMRAMVRGTVTRGWVKKHHPGWYKRIEQGQDH</sequence>
<keyword evidence="12 13" id="KW-0472">Membrane</keyword>
<dbReference type="SUPFAM" id="SSF81342">
    <property type="entry name" value="Transmembrane di-heme cytochromes"/>
    <property type="match status" value="1"/>
</dbReference>
<comment type="caution">
    <text evidence="15">The sequence shown here is derived from an EMBL/GenBank/DDBJ whole genome shotgun (WGS) entry which is preliminary data.</text>
</comment>
<evidence type="ECO:0000313" key="16">
    <source>
        <dbReference type="Proteomes" id="UP000245081"/>
    </source>
</evidence>
<dbReference type="EMBL" id="BDOQ01000021">
    <property type="protein sequence ID" value="GBG15846.1"/>
    <property type="molecule type" value="Genomic_DNA"/>
</dbReference>
<evidence type="ECO:0000256" key="8">
    <source>
        <dbReference type="ARBA" id="ARBA00022723"/>
    </source>
</evidence>
<dbReference type="RefSeq" id="WP_109016993.1">
    <property type="nucleotide sequence ID" value="NZ_BDOQ01000021.1"/>
</dbReference>
<evidence type="ECO:0000256" key="13">
    <source>
        <dbReference type="SAM" id="Phobius"/>
    </source>
</evidence>
<dbReference type="GO" id="GO:0022904">
    <property type="term" value="P:respiratory electron transport chain"/>
    <property type="evidence" value="ECO:0007669"/>
    <property type="project" value="InterPro"/>
</dbReference>
<feature type="transmembrane region" description="Helical" evidence="13">
    <location>
        <begin position="57"/>
        <end position="78"/>
    </location>
</feature>
<evidence type="ECO:0000256" key="7">
    <source>
        <dbReference type="ARBA" id="ARBA00022692"/>
    </source>
</evidence>
<reference evidence="15 16" key="1">
    <citation type="journal article" date="2018" name="Environ. Microbiol.">
        <title>Isolation and genomic characterization of Novimethylophilus kurashikiensis gen. nov. sp. nov., a new lanthanide-dependent methylotrophic species of Methylophilaceae.</title>
        <authorList>
            <person name="Lv H."/>
            <person name="Sahin N."/>
            <person name="Tani A."/>
        </authorList>
    </citation>
    <scope>NUCLEOTIDE SEQUENCE [LARGE SCALE GENOMIC DNA]</scope>
    <source>
        <strain evidence="15 16">La2-4</strain>
    </source>
</reference>
<evidence type="ECO:0000256" key="1">
    <source>
        <dbReference type="ARBA" id="ARBA00001971"/>
    </source>
</evidence>
<evidence type="ECO:0000256" key="3">
    <source>
        <dbReference type="ARBA" id="ARBA00010747"/>
    </source>
</evidence>
<dbReference type="Proteomes" id="UP000245081">
    <property type="component" value="Unassembled WGS sequence"/>
</dbReference>
<evidence type="ECO:0000256" key="6">
    <source>
        <dbReference type="ARBA" id="ARBA00022617"/>
    </source>
</evidence>
<dbReference type="PANTHER" id="PTHR30074:SF5">
    <property type="entry name" value="FORMATE DEHYDROGENASE, NITRATE-INDUCIBLE, CYTOCHROME B556(FDN) SUBUNIT"/>
    <property type="match status" value="1"/>
</dbReference>
<dbReference type="GO" id="GO:0046872">
    <property type="term" value="F:metal ion binding"/>
    <property type="evidence" value="ECO:0007669"/>
    <property type="project" value="UniProtKB-KW"/>
</dbReference>
<keyword evidence="11" id="KW-0408">Iron</keyword>